<name>A0A645A4Y1_9ZZZZ</name>
<sequence>MVSEILYNGILGETCPEYPRDEYDGEARLLVDEVLRRSVAGRVSTMDISDILASIFTDSFDVKYEAYEFEDLARLIHLALHACT</sequence>
<comment type="caution">
    <text evidence="1">The sequence shown here is derived from an EMBL/GenBank/DDBJ whole genome shotgun (WGS) entry which is preliminary data.</text>
</comment>
<dbReference type="AlphaFoldDB" id="A0A645A4Y1"/>
<reference evidence="1" key="1">
    <citation type="submission" date="2019-08" db="EMBL/GenBank/DDBJ databases">
        <authorList>
            <person name="Kucharzyk K."/>
            <person name="Murdoch R.W."/>
            <person name="Higgins S."/>
            <person name="Loffler F."/>
        </authorList>
    </citation>
    <scope>NUCLEOTIDE SEQUENCE</scope>
</reference>
<gene>
    <name evidence="1" type="ORF">SDC9_94860</name>
</gene>
<dbReference type="EMBL" id="VSSQ01011968">
    <property type="protein sequence ID" value="MPM48137.1"/>
    <property type="molecule type" value="Genomic_DNA"/>
</dbReference>
<accession>A0A645A4Y1</accession>
<proteinExistence type="predicted"/>
<evidence type="ECO:0000313" key="1">
    <source>
        <dbReference type="EMBL" id="MPM48137.1"/>
    </source>
</evidence>
<organism evidence="1">
    <name type="scientific">bioreactor metagenome</name>
    <dbReference type="NCBI Taxonomy" id="1076179"/>
    <lineage>
        <taxon>unclassified sequences</taxon>
        <taxon>metagenomes</taxon>
        <taxon>ecological metagenomes</taxon>
    </lineage>
</organism>
<protein>
    <submittedName>
        <fullName evidence="1">Uncharacterized protein</fullName>
    </submittedName>
</protein>